<dbReference type="InterPro" id="IPR043128">
    <property type="entry name" value="Rev_trsase/Diguanyl_cyclase"/>
</dbReference>
<dbReference type="PROSITE" id="PS50887">
    <property type="entry name" value="GGDEF"/>
    <property type="match status" value="1"/>
</dbReference>
<comment type="caution">
    <text evidence="3">The sequence shown here is derived from an EMBL/GenBank/DDBJ whole genome shotgun (WGS) entry which is preliminary data.</text>
</comment>
<feature type="transmembrane region" description="Helical" evidence="1">
    <location>
        <begin position="108"/>
        <end position="130"/>
    </location>
</feature>
<protein>
    <recommendedName>
        <fullName evidence="2">GGDEF domain-containing protein</fullName>
    </recommendedName>
</protein>
<reference evidence="3 4" key="1">
    <citation type="submission" date="2014-01" db="EMBL/GenBank/DDBJ databases">
        <title>Actinotalea ferrariae CF5-4.</title>
        <authorList>
            <person name="Chen F."/>
            <person name="Li Y."/>
            <person name="Wang G."/>
        </authorList>
    </citation>
    <scope>NUCLEOTIDE SEQUENCE [LARGE SCALE GENOMIC DNA]</scope>
    <source>
        <strain evidence="3 4">CF5-4</strain>
    </source>
</reference>
<proteinExistence type="predicted"/>
<dbReference type="Proteomes" id="UP000019753">
    <property type="component" value="Unassembled WGS sequence"/>
</dbReference>
<dbReference type="OrthoDB" id="3278283at2"/>
<name>A0A021VSC4_9CELL</name>
<dbReference type="SMART" id="SM00267">
    <property type="entry name" value="GGDEF"/>
    <property type="match status" value="1"/>
</dbReference>
<feature type="transmembrane region" description="Helical" evidence="1">
    <location>
        <begin position="137"/>
        <end position="160"/>
    </location>
</feature>
<dbReference type="SUPFAM" id="SSF55073">
    <property type="entry name" value="Nucleotide cyclase"/>
    <property type="match status" value="1"/>
</dbReference>
<feature type="transmembrane region" description="Helical" evidence="1">
    <location>
        <begin position="203"/>
        <end position="222"/>
    </location>
</feature>
<keyword evidence="4" id="KW-1185">Reference proteome</keyword>
<feature type="transmembrane region" description="Helical" evidence="1">
    <location>
        <begin position="275"/>
        <end position="295"/>
    </location>
</feature>
<dbReference type="EMBL" id="AXCW01000048">
    <property type="protein sequence ID" value="EYR64104.1"/>
    <property type="molecule type" value="Genomic_DNA"/>
</dbReference>
<feature type="transmembrane region" description="Helical" evidence="1">
    <location>
        <begin position="301"/>
        <end position="323"/>
    </location>
</feature>
<accession>A0A021VSC4</accession>
<dbReference type="InterPro" id="IPR052163">
    <property type="entry name" value="DGC-Regulatory_Protein"/>
</dbReference>
<dbReference type="PANTHER" id="PTHR46663">
    <property type="entry name" value="DIGUANYLATE CYCLASE DGCT-RELATED"/>
    <property type="match status" value="1"/>
</dbReference>
<dbReference type="RefSeq" id="WP_052022493.1">
    <property type="nucleotide sequence ID" value="NZ_AXCW01000048.1"/>
</dbReference>
<feature type="domain" description="GGDEF" evidence="2">
    <location>
        <begin position="368"/>
        <end position="503"/>
    </location>
</feature>
<dbReference type="InterPro" id="IPR000160">
    <property type="entry name" value="GGDEF_dom"/>
</dbReference>
<keyword evidence="1" id="KW-0472">Membrane</keyword>
<evidence type="ECO:0000313" key="4">
    <source>
        <dbReference type="Proteomes" id="UP000019753"/>
    </source>
</evidence>
<gene>
    <name evidence="3" type="ORF">N866_15755</name>
</gene>
<sequence length="516" mass="53578">MTTSGAPTPAGAAPRPAASRLGVDLRFLALSLAVVLVHAAGLEPIRDSLMLLTSAGVTVRVVAMLVRRQLAVPRPWWWVAAGVGLLTVNNAVWFVQVDLGGAATASGFVPLLALPLGYVCLLVGSVALIVPTARRDFGGVLDAALIAVGGAIVLWTLWLYPALEARDVAIGVRAYDLIVILVVSGITGAVVRAIASAREARASLSYILVAVLCTLAGNAAAVVTTDPVTGTTPAWLGVLWVVGYIALAAAAAHPSSAALAAPGRPWEGRLTTRRLVYLGLALAANPLVAAARELSGGEADWLLLSLGSLVLVPLVLLRVWQLARLHADAERRLAHLADHDPLTGLPNRRALERHLDRLGERVALAEAPGAVVVFVDLDDFKTVNDTHGHAVGDGLLAEVAARLRACARSDGKDLVARFAGDEFVLVLEGEPDGLAATAVRRVHEAFGAPVRVGPHVLPVGGSVGVATVARGEQTCTEDLLGAADAGMYERKRLRRAARCAPDDALTTTATSGPSEA</sequence>
<dbReference type="NCBIfam" id="TIGR00254">
    <property type="entry name" value="GGDEF"/>
    <property type="match status" value="1"/>
</dbReference>
<dbReference type="AlphaFoldDB" id="A0A021VSC4"/>
<feature type="transmembrane region" description="Helical" evidence="1">
    <location>
        <begin position="78"/>
        <end position="96"/>
    </location>
</feature>
<keyword evidence="1" id="KW-0812">Transmembrane</keyword>
<organism evidence="3 4">
    <name type="scientific">Actinotalea ferrariae CF5-4</name>
    <dbReference type="NCBI Taxonomy" id="948458"/>
    <lineage>
        <taxon>Bacteria</taxon>
        <taxon>Bacillati</taxon>
        <taxon>Actinomycetota</taxon>
        <taxon>Actinomycetes</taxon>
        <taxon>Micrococcales</taxon>
        <taxon>Cellulomonadaceae</taxon>
        <taxon>Actinotalea</taxon>
    </lineage>
</organism>
<feature type="transmembrane region" description="Helical" evidence="1">
    <location>
        <begin position="172"/>
        <end position="191"/>
    </location>
</feature>
<feature type="transmembrane region" description="Helical" evidence="1">
    <location>
        <begin position="234"/>
        <end position="254"/>
    </location>
</feature>
<evidence type="ECO:0000313" key="3">
    <source>
        <dbReference type="EMBL" id="EYR64104.1"/>
    </source>
</evidence>
<keyword evidence="1" id="KW-1133">Transmembrane helix</keyword>
<dbReference type="CDD" id="cd01949">
    <property type="entry name" value="GGDEF"/>
    <property type="match status" value="1"/>
</dbReference>
<dbReference type="Gene3D" id="3.30.70.270">
    <property type="match status" value="1"/>
</dbReference>
<dbReference type="Pfam" id="PF00990">
    <property type="entry name" value="GGDEF"/>
    <property type="match status" value="1"/>
</dbReference>
<evidence type="ECO:0000259" key="2">
    <source>
        <dbReference type="PROSITE" id="PS50887"/>
    </source>
</evidence>
<evidence type="ECO:0000256" key="1">
    <source>
        <dbReference type="SAM" id="Phobius"/>
    </source>
</evidence>
<dbReference type="InterPro" id="IPR029787">
    <property type="entry name" value="Nucleotide_cyclase"/>
</dbReference>
<dbReference type="PANTHER" id="PTHR46663:SF2">
    <property type="entry name" value="GGDEF DOMAIN-CONTAINING PROTEIN"/>
    <property type="match status" value="1"/>
</dbReference>